<dbReference type="Proteomes" id="UP000734854">
    <property type="component" value="Unassembled WGS sequence"/>
</dbReference>
<keyword evidence="3" id="KW-0677">Repeat</keyword>
<feature type="domain" description="Leucine-rich repeat-containing N-terminal plant-type" evidence="5">
    <location>
        <begin position="157"/>
        <end position="195"/>
    </location>
</feature>
<dbReference type="AlphaFoldDB" id="A0A8J5CY03"/>
<dbReference type="PANTHER" id="PTHR48060:SF21">
    <property type="entry name" value="L DOMAIN-LIKE PROTEIN"/>
    <property type="match status" value="1"/>
</dbReference>
<dbReference type="Pfam" id="PF08263">
    <property type="entry name" value="LRRNT_2"/>
    <property type="match status" value="1"/>
</dbReference>
<dbReference type="Gene3D" id="3.80.10.10">
    <property type="entry name" value="Ribonuclease Inhibitor"/>
    <property type="match status" value="1"/>
</dbReference>
<protein>
    <recommendedName>
        <fullName evidence="5">Leucine-rich repeat-containing N-terminal plant-type domain-containing protein</fullName>
    </recommendedName>
</protein>
<evidence type="ECO:0000256" key="1">
    <source>
        <dbReference type="ARBA" id="ARBA00022614"/>
    </source>
</evidence>
<dbReference type="SUPFAM" id="SSF52058">
    <property type="entry name" value="L domain-like"/>
    <property type="match status" value="1"/>
</dbReference>
<keyword evidence="1" id="KW-0433">Leucine-rich repeat</keyword>
<dbReference type="InterPro" id="IPR053211">
    <property type="entry name" value="DNA_repair-toleration"/>
</dbReference>
<dbReference type="EMBL" id="JACMSC010000019">
    <property type="protein sequence ID" value="KAG6474293.1"/>
    <property type="molecule type" value="Genomic_DNA"/>
</dbReference>
<keyword evidence="7" id="KW-1185">Reference proteome</keyword>
<reference evidence="6 7" key="1">
    <citation type="submission" date="2020-08" db="EMBL/GenBank/DDBJ databases">
        <title>Plant Genome Project.</title>
        <authorList>
            <person name="Zhang R.-G."/>
        </authorList>
    </citation>
    <scope>NUCLEOTIDE SEQUENCE [LARGE SCALE GENOMIC DNA]</scope>
    <source>
        <tissue evidence="6">Rhizome</tissue>
    </source>
</reference>
<comment type="caution">
    <text evidence="6">The sequence shown here is derived from an EMBL/GenBank/DDBJ whole genome shotgun (WGS) entry which is preliminary data.</text>
</comment>
<gene>
    <name evidence="6" type="ORF">ZIOFF_068219</name>
</gene>
<dbReference type="PANTHER" id="PTHR48060">
    <property type="entry name" value="DNA DAMAGE-REPAIR/TOLERATION PROTEIN DRT100"/>
    <property type="match status" value="1"/>
</dbReference>
<evidence type="ECO:0000256" key="2">
    <source>
        <dbReference type="ARBA" id="ARBA00022729"/>
    </source>
</evidence>
<name>A0A8J5CY03_ZINOF</name>
<dbReference type="InterPro" id="IPR032675">
    <property type="entry name" value="LRR_dom_sf"/>
</dbReference>
<sequence>MNELSSYLSSFIKDLPGSTKKPGEVQPEVQVQAVSVKQESSNNTAHPPTSCHSPLTQSALSLYRRHWLWPGFGACGGRLGKIAVFVALGSPQGDHLFTLFSLLRRDLRRISERATTGSRCSHELRIPSPEWNLAFKYWLLCVMTTLVCMSMSNTITPDGEVLLSIKTAIVGSDVVFLNWRQEDPDPCSWKGVSCDSNTKRVTHVRLAYHKLIGSISPEIGKLNHLKLLLSLGISDASGINGWTAVDAMGKELFENQTQDTIDVVAKHEHDHVDCEGCVDIYNCPFPICDFCHGSKLHESGKVAEMVRSSSFAIYGRYQI</sequence>
<proteinExistence type="predicted"/>
<accession>A0A8J5CY03</accession>
<evidence type="ECO:0000256" key="4">
    <source>
        <dbReference type="SAM" id="MobiDB-lite"/>
    </source>
</evidence>
<evidence type="ECO:0000256" key="3">
    <source>
        <dbReference type="ARBA" id="ARBA00022737"/>
    </source>
</evidence>
<keyword evidence="2" id="KW-0732">Signal</keyword>
<feature type="region of interest" description="Disordered" evidence="4">
    <location>
        <begin position="33"/>
        <end position="52"/>
    </location>
</feature>
<evidence type="ECO:0000259" key="5">
    <source>
        <dbReference type="Pfam" id="PF08263"/>
    </source>
</evidence>
<evidence type="ECO:0000313" key="7">
    <source>
        <dbReference type="Proteomes" id="UP000734854"/>
    </source>
</evidence>
<dbReference type="InterPro" id="IPR013210">
    <property type="entry name" value="LRR_N_plant-typ"/>
</dbReference>
<organism evidence="6 7">
    <name type="scientific">Zingiber officinale</name>
    <name type="common">Ginger</name>
    <name type="synonym">Amomum zingiber</name>
    <dbReference type="NCBI Taxonomy" id="94328"/>
    <lineage>
        <taxon>Eukaryota</taxon>
        <taxon>Viridiplantae</taxon>
        <taxon>Streptophyta</taxon>
        <taxon>Embryophyta</taxon>
        <taxon>Tracheophyta</taxon>
        <taxon>Spermatophyta</taxon>
        <taxon>Magnoliopsida</taxon>
        <taxon>Liliopsida</taxon>
        <taxon>Zingiberales</taxon>
        <taxon>Zingiberaceae</taxon>
        <taxon>Zingiber</taxon>
    </lineage>
</organism>
<evidence type="ECO:0000313" key="6">
    <source>
        <dbReference type="EMBL" id="KAG6474293.1"/>
    </source>
</evidence>